<evidence type="ECO:0000256" key="1">
    <source>
        <dbReference type="SAM" id="Phobius"/>
    </source>
</evidence>
<keyword evidence="1" id="KW-0812">Transmembrane</keyword>
<feature type="transmembrane region" description="Helical" evidence="1">
    <location>
        <begin position="127"/>
        <end position="150"/>
    </location>
</feature>
<reference evidence="2 3" key="1">
    <citation type="journal article" date="2019" name="Nat. Ecol. Evol.">
        <title>Megaphylogeny resolves global patterns of mushroom evolution.</title>
        <authorList>
            <person name="Varga T."/>
            <person name="Krizsan K."/>
            <person name="Foldi C."/>
            <person name="Dima B."/>
            <person name="Sanchez-Garcia M."/>
            <person name="Sanchez-Ramirez S."/>
            <person name="Szollosi G.J."/>
            <person name="Szarkandi J.G."/>
            <person name="Papp V."/>
            <person name="Albert L."/>
            <person name="Andreopoulos W."/>
            <person name="Angelini C."/>
            <person name="Antonin V."/>
            <person name="Barry K.W."/>
            <person name="Bougher N.L."/>
            <person name="Buchanan P."/>
            <person name="Buyck B."/>
            <person name="Bense V."/>
            <person name="Catcheside P."/>
            <person name="Chovatia M."/>
            <person name="Cooper J."/>
            <person name="Damon W."/>
            <person name="Desjardin D."/>
            <person name="Finy P."/>
            <person name="Geml J."/>
            <person name="Haridas S."/>
            <person name="Hughes K."/>
            <person name="Justo A."/>
            <person name="Karasinski D."/>
            <person name="Kautmanova I."/>
            <person name="Kiss B."/>
            <person name="Kocsube S."/>
            <person name="Kotiranta H."/>
            <person name="LaButti K.M."/>
            <person name="Lechner B.E."/>
            <person name="Liimatainen K."/>
            <person name="Lipzen A."/>
            <person name="Lukacs Z."/>
            <person name="Mihaltcheva S."/>
            <person name="Morgado L.N."/>
            <person name="Niskanen T."/>
            <person name="Noordeloos M.E."/>
            <person name="Ohm R.A."/>
            <person name="Ortiz-Santana B."/>
            <person name="Ovrebo C."/>
            <person name="Racz N."/>
            <person name="Riley R."/>
            <person name="Savchenko A."/>
            <person name="Shiryaev A."/>
            <person name="Soop K."/>
            <person name="Spirin V."/>
            <person name="Szebenyi C."/>
            <person name="Tomsovsky M."/>
            <person name="Tulloss R.E."/>
            <person name="Uehling J."/>
            <person name="Grigoriev I.V."/>
            <person name="Vagvolgyi C."/>
            <person name="Papp T."/>
            <person name="Martin F.M."/>
            <person name="Miettinen O."/>
            <person name="Hibbett D.S."/>
            <person name="Nagy L.G."/>
        </authorList>
    </citation>
    <scope>NUCLEOTIDE SEQUENCE [LARGE SCALE GENOMIC DNA]</scope>
    <source>
        <strain evidence="2 3">CBS 962.96</strain>
    </source>
</reference>
<dbReference type="OrthoDB" id="2535105at2759"/>
<keyword evidence="1" id="KW-1133">Transmembrane helix</keyword>
<dbReference type="Proteomes" id="UP000297245">
    <property type="component" value="Unassembled WGS sequence"/>
</dbReference>
<proteinExistence type="predicted"/>
<name>A0A4S8M8M1_DENBC</name>
<accession>A0A4S8M8M1</accession>
<evidence type="ECO:0000313" key="2">
    <source>
        <dbReference type="EMBL" id="THU98709.1"/>
    </source>
</evidence>
<dbReference type="AlphaFoldDB" id="A0A4S8M8M1"/>
<evidence type="ECO:0000313" key="3">
    <source>
        <dbReference type="Proteomes" id="UP000297245"/>
    </source>
</evidence>
<keyword evidence="3" id="KW-1185">Reference proteome</keyword>
<keyword evidence="1" id="KW-0472">Membrane</keyword>
<protein>
    <submittedName>
        <fullName evidence="2">Uncharacterized protein</fullName>
    </submittedName>
</protein>
<feature type="transmembrane region" description="Helical" evidence="1">
    <location>
        <begin position="15"/>
        <end position="36"/>
    </location>
</feature>
<sequence length="264" mass="29514">MSSTASLEYDNTQGAQFIGFTVSTILYGIACLQMFIYFTAARTHSDKWWLKLLAVCLFVIIFFLCTSNLTTEGSKLAETAFHILLTMEIYYYLIKGFGNSEAIPLIQLKRFFCLRIWSLSAMFLQKAWRIALQVLMIALTLLNFVATIILGMEARHALSYTTKYVHAMKIATSSDVAMDAIITITMTLSLLHSKSTSKSIATLGEVITIQVLPDTLISPAIGTHENLDLEAITFAPSTQSGDTVDTHAEYVTPFEHIQKVQWLK</sequence>
<feature type="transmembrane region" description="Helical" evidence="1">
    <location>
        <begin position="48"/>
        <end position="69"/>
    </location>
</feature>
<organism evidence="2 3">
    <name type="scientific">Dendrothele bispora (strain CBS 962.96)</name>
    <dbReference type="NCBI Taxonomy" id="1314807"/>
    <lineage>
        <taxon>Eukaryota</taxon>
        <taxon>Fungi</taxon>
        <taxon>Dikarya</taxon>
        <taxon>Basidiomycota</taxon>
        <taxon>Agaricomycotina</taxon>
        <taxon>Agaricomycetes</taxon>
        <taxon>Agaricomycetidae</taxon>
        <taxon>Agaricales</taxon>
        <taxon>Agaricales incertae sedis</taxon>
        <taxon>Dendrothele</taxon>
    </lineage>
</organism>
<dbReference type="EMBL" id="ML179132">
    <property type="protein sequence ID" value="THU98709.1"/>
    <property type="molecule type" value="Genomic_DNA"/>
</dbReference>
<gene>
    <name evidence="2" type="ORF">K435DRAFT_795529</name>
</gene>